<evidence type="ECO:0000313" key="3">
    <source>
        <dbReference type="EMBL" id="SOC79836.1"/>
    </source>
</evidence>
<protein>
    <submittedName>
        <fullName evidence="3">Phage terminase large subunit</fullName>
    </submittedName>
</protein>
<reference evidence="4" key="1">
    <citation type="submission" date="2017-09" db="EMBL/GenBank/DDBJ databases">
        <authorList>
            <person name="Varghese N."/>
            <person name="Submissions S."/>
        </authorList>
    </citation>
    <scope>NUCLEOTIDE SEQUENCE [LARGE SCALE GENOMIC DNA]</scope>
    <source>
        <strain evidence="4">CGMCC 1.12641</strain>
    </source>
</reference>
<dbReference type="Proteomes" id="UP000219193">
    <property type="component" value="Unassembled WGS sequence"/>
</dbReference>
<name>A0A285X4A4_9FLAO</name>
<dbReference type="Pfam" id="PF04466">
    <property type="entry name" value="Terminase_3"/>
    <property type="match status" value="1"/>
</dbReference>
<evidence type="ECO:0000259" key="1">
    <source>
        <dbReference type="Pfam" id="PF04466"/>
    </source>
</evidence>
<evidence type="ECO:0000259" key="2">
    <source>
        <dbReference type="Pfam" id="PF17288"/>
    </source>
</evidence>
<keyword evidence="4" id="KW-1185">Reference proteome</keyword>
<dbReference type="Gene3D" id="3.40.50.300">
    <property type="entry name" value="P-loop containing nucleotide triphosphate hydrolases"/>
    <property type="match status" value="1"/>
</dbReference>
<dbReference type="PANTHER" id="PTHR39184:SF1">
    <property type="entry name" value="PBSX PHAGE TERMINASE LARGE SUBUNIT"/>
    <property type="match status" value="1"/>
</dbReference>
<organism evidence="3 4">
    <name type="scientific">Salinimicrobium sediminis</name>
    <dbReference type="NCBI Taxonomy" id="1343891"/>
    <lineage>
        <taxon>Bacteria</taxon>
        <taxon>Pseudomonadati</taxon>
        <taxon>Bacteroidota</taxon>
        <taxon>Flavobacteriia</taxon>
        <taxon>Flavobacteriales</taxon>
        <taxon>Flavobacteriaceae</taxon>
        <taxon>Salinimicrobium</taxon>
    </lineage>
</organism>
<dbReference type="InterPro" id="IPR035413">
    <property type="entry name" value="Terminase_L_C"/>
</dbReference>
<evidence type="ECO:0000313" key="4">
    <source>
        <dbReference type="Proteomes" id="UP000219193"/>
    </source>
</evidence>
<dbReference type="EMBL" id="OCMF01000001">
    <property type="protein sequence ID" value="SOC79836.1"/>
    <property type="molecule type" value="Genomic_DNA"/>
</dbReference>
<dbReference type="InterPro" id="IPR027417">
    <property type="entry name" value="P-loop_NTPase"/>
</dbReference>
<sequence>MFKRTTAINKLRSLKKRKKVIQGGTSSGKTYGIIPILIDKAAKIPKLKITVVCETIPAAKDGPVDIFKGVMQDTGRWREEGWIGSPMEYTFANGSKIQFKAFDTEGKAKAAGKRDILFINEGNHIPFKIADALMVRSKEIWIDFNPDAEFWAHTEVLIEPSSELLILTYEDNEALPAETLEDLYFKMDKAFYDPQGDWDDSKNIKSEYWANWCRVYIKGQIGNLEGQVLQNWKILDNLPPEARYTASGMDFGYTQDPSTLIDRYEWNGKRVYDEVLYQKGLLNSDLAKAAKQPIPDRTGQSRLIYADSAEPKSIAEIKKHGVKIYPTEKGKDSINFGIQLLQEDEFYVTARSLNMIKELRKYLWDKDKNGQKTGKPIDGWNHTIDPMRYIEMKLRLKPKRTTRIRV</sequence>
<dbReference type="InterPro" id="IPR052380">
    <property type="entry name" value="Viral_DNA_packaging_terminase"/>
</dbReference>
<dbReference type="OrthoDB" id="9768556at2"/>
<dbReference type="Gene3D" id="3.30.420.280">
    <property type="match status" value="1"/>
</dbReference>
<dbReference type="InterPro" id="IPR035412">
    <property type="entry name" value="Terminase_L_N"/>
</dbReference>
<gene>
    <name evidence="3" type="ORF">SAMN06296241_1373</name>
</gene>
<feature type="domain" description="Phage terminase large subunit N-terminal" evidence="1">
    <location>
        <begin position="16"/>
        <end position="182"/>
    </location>
</feature>
<dbReference type="PANTHER" id="PTHR39184">
    <property type="match status" value="1"/>
</dbReference>
<feature type="domain" description="Phage terminase large subunit C-terminal" evidence="2">
    <location>
        <begin position="250"/>
        <end position="389"/>
    </location>
</feature>
<proteinExistence type="predicted"/>
<dbReference type="AlphaFoldDB" id="A0A285X4A4"/>
<dbReference type="Pfam" id="PF17288">
    <property type="entry name" value="Terminase_3C"/>
    <property type="match status" value="1"/>
</dbReference>
<accession>A0A285X4A4</accession>